<evidence type="ECO:0000259" key="3">
    <source>
        <dbReference type="PROSITE" id="PS50822"/>
    </source>
</evidence>
<dbReference type="AlphaFoldDB" id="A0A445MVJ5"/>
<name>A0A445MVJ5_9BACT</name>
<protein>
    <recommendedName>
        <fullName evidence="2">Protein argonaute</fullName>
    </recommendedName>
</protein>
<dbReference type="Gene3D" id="3.40.50.2300">
    <property type="match status" value="1"/>
</dbReference>
<dbReference type="SUPFAM" id="SSF53098">
    <property type="entry name" value="Ribonuclease H-like"/>
    <property type="match status" value="1"/>
</dbReference>
<accession>A0A445MVJ5</accession>
<dbReference type="Pfam" id="PF02171">
    <property type="entry name" value="Piwi"/>
    <property type="match status" value="1"/>
</dbReference>
<organism evidence="4">
    <name type="scientific">uncultured Desulfobacterium sp</name>
    <dbReference type="NCBI Taxonomy" id="201089"/>
    <lineage>
        <taxon>Bacteria</taxon>
        <taxon>Pseudomonadati</taxon>
        <taxon>Thermodesulfobacteriota</taxon>
        <taxon>Desulfobacteria</taxon>
        <taxon>Desulfobacterales</taxon>
        <taxon>Desulfobacteriaceae</taxon>
        <taxon>Desulfobacterium</taxon>
        <taxon>environmental samples</taxon>
    </lineage>
</organism>
<reference evidence="4" key="1">
    <citation type="submission" date="2018-01" db="EMBL/GenBank/DDBJ databases">
        <authorList>
            <person name="Regsiter A."/>
            <person name="William W."/>
        </authorList>
    </citation>
    <scope>NUCLEOTIDE SEQUENCE</scope>
    <source>
        <strain evidence="4">TRIP AH-1</strain>
    </source>
</reference>
<dbReference type="GO" id="GO:0003676">
    <property type="term" value="F:nucleic acid binding"/>
    <property type="evidence" value="ECO:0007669"/>
    <property type="project" value="InterPro"/>
</dbReference>
<evidence type="ECO:0000256" key="1">
    <source>
        <dbReference type="ARBA" id="ARBA00035012"/>
    </source>
</evidence>
<dbReference type="EMBL" id="OJIN01000093">
    <property type="protein sequence ID" value="SPD73381.1"/>
    <property type="molecule type" value="Genomic_DNA"/>
</dbReference>
<dbReference type="InterPro" id="IPR036397">
    <property type="entry name" value="RNaseH_sf"/>
</dbReference>
<evidence type="ECO:0000313" key="4">
    <source>
        <dbReference type="EMBL" id="SPD73381.1"/>
    </source>
</evidence>
<evidence type="ECO:0000256" key="2">
    <source>
        <dbReference type="ARBA" id="ARBA00035032"/>
    </source>
</evidence>
<feature type="domain" description="Piwi" evidence="3">
    <location>
        <begin position="328"/>
        <end position="620"/>
    </location>
</feature>
<comment type="similarity">
    <text evidence="1">Belongs to the argonaute family. Long pAgo subfamily.</text>
</comment>
<dbReference type="PROSITE" id="PS50822">
    <property type="entry name" value="PIWI"/>
    <property type="match status" value="1"/>
</dbReference>
<gene>
    <name evidence="4" type="ORF">PITCH_A1820010</name>
</gene>
<dbReference type="SMART" id="SM00950">
    <property type="entry name" value="Piwi"/>
    <property type="match status" value="1"/>
</dbReference>
<sequence>MATPDNKIALNFLEIVTQPFQISVYVKKVLNRDQPSPYPNVKRYNLPENLANSDSEFVPHYISESAQTDFEPVTISSEVNNVLTVHKLFESLVQKSKEALRERTEFTIEDGFRKKVNFIISSSDLGNEEIWMEPYHLNSSRKFGFLIGFHFNLAEGQPFNKAVQQKSLSLGPDGRENINFYADIYKKLHFLIAHFKPRLFPLAHGIDVKTTFKEITSKHLESKKYIFNNNRVETSQFQGVKKHGPLVSIAENSLICFMYRSEDKPFSYELFHALKGEKFGTFPGMEAMFSFSLGKEHVTGFPLADYSQETIASAVSRLKDIAGDRPTLPLLLIPWSRTECTPEQKDIYYRIKHQFLSKRLPSQFVSLQRMRARDGLKWSISNIGLGAFSKLGGLPWKLQPRHDNCLIVGIGQAHRKLNDGTINRYFAYSVLTDSSGLYDSIKILSKSEQKDTYLNGLTESIRNVINSMARKYDNFVIHTPFKLKTEEVDALKAGLKEVVGKEIVVIKFNENSKYFGFFLGNNSKVPFESSCVPLGRRQYLVWFEGLQYHNPTIRRRIAKPMHVEFLYSSHSDLSDDDEISYLQDAINLSGANWRGFNAKTSPVSVYYAKLIADYIGCFDRLDLPEIDIEDMPPWFL</sequence>
<dbReference type="InterPro" id="IPR003165">
    <property type="entry name" value="Piwi"/>
</dbReference>
<dbReference type="Gene3D" id="3.30.420.10">
    <property type="entry name" value="Ribonuclease H-like superfamily/Ribonuclease H"/>
    <property type="match status" value="1"/>
</dbReference>
<proteinExistence type="inferred from homology"/>
<dbReference type="InterPro" id="IPR012337">
    <property type="entry name" value="RNaseH-like_sf"/>
</dbReference>